<dbReference type="PROSITE" id="PS51455">
    <property type="entry name" value="PIPK"/>
    <property type="match status" value="1"/>
</dbReference>
<comment type="caution">
    <text evidence="11">The sequence shown here is derived from an EMBL/GenBank/DDBJ whole genome shotgun (WGS) entry which is preliminary data.</text>
</comment>
<dbReference type="SUPFAM" id="SSF56104">
    <property type="entry name" value="SAICAR synthase-like"/>
    <property type="match status" value="1"/>
</dbReference>
<dbReference type="SUPFAM" id="SSF52029">
    <property type="entry name" value="GroEL apical domain-like"/>
    <property type="match status" value="1"/>
</dbReference>
<dbReference type="InterPro" id="IPR002498">
    <property type="entry name" value="PInositol-4-P-4/5-kinase_core"/>
</dbReference>
<evidence type="ECO:0000256" key="9">
    <source>
        <dbReference type="SAM" id="MobiDB-lite"/>
    </source>
</evidence>
<dbReference type="InterPro" id="IPR027483">
    <property type="entry name" value="PInositol-4-P-4/5-kinase_C_sf"/>
</dbReference>
<evidence type="ECO:0000313" key="12">
    <source>
        <dbReference type="Proteomes" id="UP001141806"/>
    </source>
</evidence>
<feature type="region of interest" description="Disordered" evidence="9">
    <location>
        <begin position="196"/>
        <end position="230"/>
    </location>
</feature>
<evidence type="ECO:0000256" key="6">
    <source>
        <dbReference type="ARBA" id="ARBA00023464"/>
    </source>
</evidence>
<dbReference type="Gene3D" id="3.30.800.10">
    <property type="entry name" value="Phosphatidylinositol Phosphate Kinase II Beta"/>
    <property type="match status" value="1"/>
</dbReference>
<feature type="compositionally biased region" description="Acidic residues" evidence="9">
    <location>
        <begin position="200"/>
        <end position="210"/>
    </location>
</feature>
<dbReference type="PANTHER" id="PTHR45748">
    <property type="entry name" value="1-PHOSPHATIDYLINOSITOL 3-PHOSPHATE 5-KINASE-RELATED"/>
    <property type="match status" value="1"/>
</dbReference>
<proteinExistence type="predicted"/>
<dbReference type="PANTHER" id="PTHR45748:SF4">
    <property type="entry name" value="1-PHOSPHATIDYLINOSITOL-3-PHOSPHATE 5-KINASE FAB1D-RELATED"/>
    <property type="match status" value="1"/>
</dbReference>
<evidence type="ECO:0000313" key="11">
    <source>
        <dbReference type="EMBL" id="KAJ4967049.1"/>
    </source>
</evidence>
<dbReference type="Gene3D" id="3.30.810.10">
    <property type="entry name" value="2-Layer Sandwich"/>
    <property type="match status" value="1"/>
</dbReference>
<evidence type="ECO:0000256" key="5">
    <source>
        <dbReference type="ARBA" id="ARBA00022840"/>
    </source>
</evidence>
<dbReference type="OrthoDB" id="158357at2759"/>
<dbReference type="SMART" id="SM00330">
    <property type="entry name" value="PIPKc"/>
    <property type="match status" value="1"/>
</dbReference>
<dbReference type="CDD" id="cd17300">
    <property type="entry name" value="PIPKc_PIKfyve"/>
    <property type="match status" value="1"/>
</dbReference>
<dbReference type="EMBL" id="JAMYWD010000007">
    <property type="protein sequence ID" value="KAJ4967049.1"/>
    <property type="molecule type" value="Genomic_DNA"/>
</dbReference>
<feature type="region of interest" description="Disordered" evidence="9">
    <location>
        <begin position="1175"/>
        <end position="1202"/>
    </location>
</feature>
<evidence type="ECO:0000256" key="7">
    <source>
        <dbReference type="ARBA" id="ARBA00077223"/>
    </source>
</evidence>
<dbReference type="CDD" id="cd03334">
    <property type="entry name" value="Fab1_TCP"/>
    <property type="match status" value="1"/>
</dbReference>
<dbReference type="Gene3D" id="3.50.7.10">
    <property type="entry name" value="GroEL"/>
    <property type="match status" value="1"/>
</dbReference>
<evidence type="ECO:0000256" key="2">
    <source>
        <dbReference type="ARBA" id="ARBA00022679"/>
    </source>
</evidence>
<dbReference type="InterPro" id="IPR027409">
    <property type="entry name" value="GroEL-like_apical_dom_sf"/>
</dbReference>
<evidence type="ECO:0000256" key="1">
    <source>
        <dbReference type="ARBA" id="ARBA00012009"/>
    </source>
</evidence>
<organism evidence="11 12">
    <name type="scientific">Protea cynaroides</name>
    <dbReference type="NCBI Taxonomy" id="273540"/>
    <lineage>
        <taxon>Eukaryota</taxon>
        <taxon>Viridiplantae</taxon>
        <taxon>Streptophyta</taxon>
        <taxon>Embryophyta</taxon>
        <taxon>Tracheophyta</taxon>
        <taxon>Spermatophyta</taxon>
        <taxon>Magnoliopsida</taxon>
        <taxon>Proteales</taxon>
        <taxon>Proteaceae</taxon>
        <taxon>Protea</taxon>
    </lineage>
</organism>
<dbReference type="Proteomes" id="UP001141806">
    <property type="component" value="Unassembled WGS sequence"/>
</dbReference>
<dbReference type="FunFam" id="3.30.800.10:FF:000007">
    <property type="entry name" value="Putative 1-phosphatidylinositol-4-phosphate 5-kinase/ zinc ion binding family"/>
    <property type="match status" value="1"/>
</dbReference>
<reference evidence="11" key="1">
    <citation type="journal article" date="2023" name="Plant J.">
        <title>The genome of the king protea, Protea cynaroides.</title>
        <authorList>
            <person name="Chang J."/>
            <person name="Duong T.A."/>
            <person name="Schoeman C."/>
            <person name="Ma X."/>
            <person name="Roodt D."/>
            <person name="Barker N."/>
            <person name="Li Z."/>
            <person name="Van de Peer Y."/>
            <person name="Mizrachi E."/>
        </authorList>
    </citation>
    <scope>NUCLEOTIDE SEQUENCE</scope>
    <source>
        <tissue evidence="11">Young leaves</tissue>
    </source>
</reference>
<feature type="domain" description="PIPK" evidence="10">
    <location>
        <begin position="1406"/>
        <end position="1732"/>
    </location>
</feature>
<dbReference type="GO" id="GO:0000285">
    <property type="term" value="F:1-phosphatidylinositol-3-phosphate 5-kinase activity"/>
    <property type="evidence" value="ECO:0007669"/>
    <property type="project" value="UniProtKB-EC"/>
</dbReference>
<dbReference type="Pfam" id="PF01504">
    <property type="entry name" value="PIP5K"/>
    <property type="match status" value="1"/>
</dbReference>
<evidence type="ECO:0000259" key="10">
    <source>
        <dbReference type="PROSITE" id="PS51455"/>
    </source>
</evidence>
<dbReference type="InterPro" id="IPR044769">
    <property type="entry name" value="PIKfyve_PIPKc"/>
</dbReference>
<name>A0A9Q0QPL0_9MAGN</name>
<sequence>MYKMCHVDGEELTNLDSGGEDIEKKVEVSLGMDNGNHTYYFRFYNENNVKDSSMASGLNPSEIPLISPTISMSSRDSLVSSCSDISVDANMHGREEGDNPNLRLTDNVENSSFSITLNGIDRPSTITVENLESSNRRITCSLDQGTIKDVQIIGADVGTERKEDFSELSQSFDIETNGRIWEPPEPEDLEVDVEGSVVNNDDDDDDDDECSGTKWGRPSSLGSFGKEGSGSFRFKEERKKALIELMNGDFKDFVERLLTSEGITLSGDPGESWADIVTSLSWEAALLVKPEAIDGKAVEPEGFVKVKCIATGSRSQSQVIKGLVFKKHAAHKHMATEYKDPRLLLVRGMLGQSSSGLLSFNSMEQESDNLGSFNEMIEKCHPNVVLVEKSVPRVVQESLRDRKVTLVFDMKLQRLERIASYTGSQVVSCTDNLMNLKLKQCDSFHFEKFVEEHDSYGEGGKNPRTTLMFLEGCRRPLGCTILLKGAPSDELKKIKYVVQCAVLTAYHLILETSFRLDQRAMFSAFQYNGLANGCLTNQQPIVGFEGCEAKITLPCVTGSPPSGEFREKLSDERVLTDSQLVLRGNDTSSVSSPDINLYNNSYGENTLCSRTASDNGDVHHPEKSYELCTATILPGKFLSSLSGSLKKVIDDGFPPASSTSYMSISSYFGLNEREQDSQDVTILPVATSPKKLTNCKMEVKGSANEVKSPDADKHNSLSACYQPPLIQTKNGANDEEQKQQNGAIAVLDGQSLLFLMSRRNILKGIVCEHLLSRISFYKSSDMPLGGFLRDKILNQSQQCSTCGEPPEAHVFCYANHNGKLTIRVRRNSAEFHLPGEAQEKLWMWTRCLKCKPENGIPKPTRRVVISNASRRLSFGKFLELCFSNNSAPNSFSSCGHSLNNDSLFFFGLGSIVAMFRYSSVDIYAAFMPPQILEFNNPTEQEWLEKVAEDVCRKGRALFKEVTNLLQKRRSGFSSSHSNTSLNLGGSVKDFSEVEEMLRQEKSDFEELIQKVLDKNVNMGQAAHKLLSLNCLLSELLLESYVWDRRLHFLGLPDSWVVNGFTSDKIICDEQQKSQRDDISGGRIMEKIALPCVEEVLDDSTVACIAPVNSKLAQSTSDYNNLINNGSNLESKLETKLEDSYIEEHEIPIAEAQISEPLCEGLVYGTGIQNNKANRSINIEGNGTPTDGSLNPVGSSSDESNASTAGRVLNNSFLGQDSSTGPSSSSFALCSGADHSQEIHSPVADHLQVDQTIPVIPDQLRHSESAPNMVLNGTMGEIPAKSGFRSLSENSGLSYLADADYWVWSPFSETRKVFRKDIQRGNSQKFWFISNYVPECLSSIRELIAQEGFRCQILLGTDDNLVSVYEGELSSIIACGLALLHDPYGSTEDLAEETKKEKGEPGKMVENLHSVDSEVSMFSTSSLDFEGFNGSISSEESYISSSDGSNVVDPLSFPEGLHPEISIGVGKLPGKGKYSVVCLYANEFYVLRRRCCPCELDYIASLSRCKNWDAKGGKSKSFFAKTLDDRFIVKEIKKTEFDSFLKFAPDYFKYMNQCFSSGNQTCLAKILGIYQVIIRQPKSGKELKHHLMVMENLTFGRNITRLYDLKGALHSRHTPAADASGKVLLDQNFVDDMNMSPFYVSGKTKHLLQRAIWNDTAFLTSINVMDYSLLVGVDNERHELVCGIIDYLRQYTWDKQLETWVKASLVVPKNVTPTVISPKEYKKRFRKFMSTHFLSVPDN</sequence>
<evidence type="ECO:0000256" key="8">
    <source>
        <dbReference type="PROSITE-ProRule" id="PRU00781"/>
    </source>
</evidence>
<dbReference type="FunFam" id="3.50.7.10:FF:000007">
    <property type="entry name" value="1-phosphatidylinositol 3-phosphate 5-kinase isoform X1"/>
    <property type="match status" value="1"/>
</dbReference>
<gene>
    <name evidence="11" type="ORF">NE237_018898</name>
</gene>
<keyword evidence="3 8" id="KW-0547">Nucleotide-binding</keyword>
<dbReference type="InterPro" id="IPR002423">
    <property type="entry name" value="Cpn60/GroEL/TCP-1"/>
</dbReference>
<keyword evidence="4 8" id="KW-0418">Kinase</keyword>
<keyword evidence="12" id="KW-1185">Reference proteome</keyword>
<dbReference type="FunFam" id="3.30.810.10:FF:000001">
    <property type="entry name" value="1-phosphatidylinositol 3-phosphate 5-kinase FAB1"/>
    <property type="match status" value="1"/>
</dbReference>
<comment type="subunit">
    <text evidence="6">Component of the PI(3,5)P2 regulatory complex at least composed of ATG18, SAC/FIG4, FAB1 and VAC14.</text>
</comment>
<accession>A0A9Q0QPL0</accession>
<dbReference type="GO" id="GO:0010008">
    <property type="term" value="C:endosome membrane"/>
    <property type="evidence" value="ECO:0007669"/>
    <property type="project" value="TreeGrafter"/>
</dbReference>
<evidence type="ECO:0000256" key="3">
    <source>
        <dbReference type="ARBA" id="ARBA00022741"/>
    </source>
</evidence>
<dbReference type="InterPro" id="IPR027484">
    <property type="entry name" value="PInositol-4-P-5-kinase_N"/>
</dbReference>
<keyword evidence="5 8" id="KW-0067">ATP-binding</keyword>
<dbReference type="Pfam" id="PF00118">
    <property type="entry name" value="Cpn60_TCP1"/>
    <property type="match status" value="1"/>
</dbReference>
<dbReference type="GO" id="GO:0005524">
    <property type="term" value="F:ATP binding"/>
    <property type="evidence" value="ECO:0007669"/>
    <property type="project" value="UniProtKB-UniRule"/>
</dbReference>
<protein>
    <recommendedName>
        <fullName evidence="1">1-phosphatidylinositol-3-phosphate 5-kinase</fullName>
        <ecNumber evidence="1">2.7.1.150</ecNumber>
    </recommendedName>
    <alternativeName>
        <fullName evidence="7">Phosphatidylinositol 3-phosphate 5-kinase type III</fullName>
    </alternativeName>
</protein>
<keyword evidence="2 8" id="KW-0808">Transferase</keyword>
<dbReference type="EC" id="2.7.1.150" evidence="1"/>
<dbReference type="GO" id="GO:0046854">
    <property type="term" value="P:phosphatidylinositol phosphate biosynthetic process"/>
    <property type="evidence" value="ECO:0007669"/>
    <property type="project" value="TreeGrafter"/>
</dbReference>
<evidence type="ECO:0000256" key="4">
    <source>
        <dbReference type="ARBA" id="ARBA00022777"/>
    </source>
</evidence>